<dbReference type="Pfam" id="PF01546">
    <property type="entry name" value="Peptidase_M20"/>
    <property type="match status" value="1"/>
</dbReference>
<comment type="subunit">
    <text evidence="3 15">Homodimer.</text>
</comment>
<evidence type="ECO:0000256" key="10">
    <source>
        <dbReference type="ARBA" id="ARBA00022915"/>
    </source>
</evidence>
<keyword evidence="6 15" id="KW-0028">Amino-acid biosynthesis</keyword>
<sequence length="378" mass="41537">MYTIKSLLTELVSFPSITPLDADCQDYMIHFLENLGFQCQRFNNPPVANFFARFGNTDPLLVFAGHTDVVPIGDMNKWNTDPFILQDINGMLYGRGTADMKGSLAAMMIMAERFIKQYPQCSGSLGFLITSAEEGDDFALGTPYVMAELAKQGIKPQFCIVGEPSSSQVLGDVIKIGRRGSLTGKLNLHGKQGHVAYPHLAENPIHTISPVLKELTNTIWDEGNSHFPPTSFQITHIHAGGQASNIIPGELTLHFNFRFSTEQTAEGLKKAVEECFHHHGLRPTIHWQLNGEPFLTARGQLLDSCVSAIQHITNRTPELSTSGGTSDGRFIAPYGVEVIELGPVNATIHQVNECVSLEDLEALAAIYELICEDILIKS</sequence>
<dbReference type="NCBIfam" id="TIGR01246">
    <property type="entry name" value="dapE_proteo"/>
    <property type="match status" value="1"/>
</dbReference>
<feature type="binding site" evidence="15">
    <location>
        <position position="134"/>
    </location>
    <ligand>
        <name>Zn(2+)</name>
        <dbReference type="ChEBI" id="CHEBI:29105"/>
        <label>2</label>
    </ligand>
</feature>
<keyword evidence="12 15" id="KW-0170">Cobalt</keyword>
<dbReference type="InterPro" id="IPR011650">
    <property type="entry name" value="Peptidase_M20_dimer"/>
</dbReference>
<dbReference type="HAMAP" id="MF_01690">
    <property type="entry name" value="DapE"/>
    <property type="match status" value="1"/>
</dbReference>
<dbReference type="Proteomes" id="UP000032803">
    <property type="component" value="Chromosome I"/>
</dbReference>
<dbReference type="GO" id="GO:0006526">
    <property type="term" value="P:L-arginine biosynthetic process"/>
    <property type="evidence" value="ECO:0007669"/>
    <property type="project" value="TreeGrafter"/>
</dbReference>
<dbReference type="GO" id="GO:0050897">
    <property type="term" value="F:cobalt ion binding"/>
    <property type="evidence" value="ECO:0007669"/>
    <property type="project" value="UniProtKB-UniRule"/>
</dbReference>
<evidence type="ECO:0000313" key="18">
    <source>
        <dbReference type="Proteomes" id="UP000032803"/>
    </source>
</evidence>
<gene>
    <name evidence="15 17" type="primary">dapE</name>
    <name evidence="17" type="ORF">LHA_2067</name>
</gene>
<dbReference type="HOGENOM" id="CLU_021802_4_0_6"/>
<dbReference type="UniPathway" id="UPA00034">
    <property type="reaction ID" value="UER00021"/>
</dbReference>
<dbReference type="Pfam" id="PF07687">
    <property type="entry name" value="M20_dimer"/>
    <property type="match status" value="1"/>
</dbReference>
<dbReference type="OrthoDB" id="9809784at2"/>
<dbReference type="AlphaFoldDB" id="A0A0A8UVH1"/>
<accession>A0A0A8UVH1</accession>
<evidence type="ECO:0000256" key="15">
    <source>
        <dbReference type="HAMAP-Rule" id="MF_01690"/>
    </source>
</evidence>
<feature type="active site" evidence="15">
    <location>
        <position position="68"/>
    </location>
</feature>
<feature type="binding site" evidence="15">
    <location>
        <position position="66"/>
    </location>
    <ligand>
        <name>Zn(2+)</name>
        <dbReference type="ChEBI" id="CHEBI:29105"/>
        <label>1</label>
    </ligand>
</feature>
<feature type="binding site" evidence="15">
    <location>
        <position position="99"/>
    </location>
    <ligand>
        <name>Zn(2+)</name>
        <dbReference type="ChEBI" id="CHEBI:29105"/>
        <label>1</label>
    </ligand>
</feature>
<feature type="active site" description="Proton acceptor" evidence="15">
    <location>
        <position position="133"/>
    </location>
</feature>
<organism evidence="17 18">
    <name type="scientific">Legionella hackeliae</name>
    <dbReference type="NCBI Taxonomy" id="449"/>
    <lineage>
        <taxon>Bacteria</taxon>
        <taxon>Pseudomonadati</taxon>
        <taxon>Pseudomonadota</taxon>
        <taxon>Gammaproteobacteria</taxon>
        <taxon>Legionellales</taxon>
        <taxon>Legionellaceae</taxon>
        <taxon>Legionella</taxon>
    </lineage>
</organism>
<keyword evidence="7 15" id="KW-0479">Metal-binding</keyword>
<evidence type="ECO:0000256" key="9">
    <source>
        <dbReference type="ARBA" id="ARBA00022833"/>
    </source>
</evidence>
<comment type="function">
    <text evidence="15">Catalyzes the hydrolysis of N-succinyl-L,L-diaminopimelic acid (SDAP), forming succinate and LL-2,6-diaminopimelate (DAP), an intermediate involved in the bacterial biosynthesis of lysine and meso-diaminopimelic acid, an essential component of bacterial cell walls.</text>
</comment>
<dbReference type="Gene3D" id="3.40.630.10">
    <property type="entry name" value="Zn peptidases"/>
    <property type="match status" value="2"/>
</dbReference>
<evidence type="ECO:0000259" key="16">
    <source>
        <dbReference type="Pfam" id="PF07687"/>
    </source>
</evidence>
<evidence type="ECO:0000256" key="14">
    <source>
        <dbReference type="ARBA" id="ARBA00051301"/>
    </source>
</evidence>
<evidence type="ECO:0000256" key="3">
    <source>
        <dbReference type="ARBA" id="ARBA00011738"/>
    </source>
</evidence>
<dbReference type="InterPro" id="IPR002933">
    <property type="entry name" value="Peptidase_M20"/>
</dbReference>
<evidence type="ECO:0000256" key="11">
    <source>
        <dbReference type="ARBA" id="ARBA00023154"/>
    </source>
</evidence>
<dbReference type="GO" id="GO:0008777">
    <property type="term" value="F:acetylornithine deacetylase activity"/>
    <property type="evidence" value="ECO:0007669"/>
    <property type="project" value="TreeGrafter"/>
</dbReference>
<dbReference type="InterPro" id="IPR050072">
    <property type="entry name" value="Peptidase_M20A"/>
</dbReference>
<evidence type="ECO:0000256" key="8">
    <source>
        <dbReference type="ARBA" id="ARBA00022801"/>
    </source>
</evidence>
<proteinExistence type="inferred from homology"/>
<feature type="binding site" evidence="15">
    <location>
        <position position="163"/>
    </location>
    <ligand>
        <name>Zn(2+)</name>
        <dbReference type="ChEBI" id="CHEBI:29105"/>
        <label>1</label>
    </ligand>
</feature>
<evidence type="ECO:0000256" key="12">
    <source>
        <dbReference type="ARBA" id="ARBA00023285"/>
    </source>
</evidence>
<dbReference type="GO" id="GO:0008270">
    <property type="term" value="F:zinc ion binding"/>
    <property type="evidence" value="ECO:0007669"/>
    <property type="project" value="UniProtKB-UniRule"/>
</dbReference>
<dbReference type="CDD" id="cd03891">
    <property type="entry name" value="M20_DapE_proteobac"/>
    <property type="match status" value="1"/>
</dbReference>
<evidence type="ECO:0000313" key="17">
    <source>
        <dbReference type="EMBL" id="CEK11092.1"/>
    </source>
</evidence>
<dbReference type="SUPFAM" id="SSF55031">
    <property type="entry name" value="Bacterial exopeptidase dimerisation domain"/>
    <property type="match status" value="1"/>
</dbReference>
<comment type="catalytic activity">
    <reaction evidence="14 15">
        <text>N-succinyl-(2S,6S)-2,6-diaminopimelate + H2O = (2S,6S)-2,6-diaminopimelate + succinate</text>
        <dbReference type="Rhea" id="RHEA:22608"/>
        <dbReference type="ChEBI" id="CHEBI:15377"/>
        <dbReference type="ChEBI" id="CHEBI:30031"/>
        <dbReference type="ChEBI" id="CHEBI:57609"/>
        <dbReference type="ChEBI" id="CHEBI:58087"/>
        <dbReference type="EC" id="3.5.1.18"/>
    </reaction>
</comment>
<evidence type="ECO:0000256" key="13">
    <source>
        <dbReference type="ARBA" id="ARBA00031891"/>
    </source>
</evidence>
<dbReference type="GO" id="GO:0019877">
    <property type="term" value="P:diaminopimelate biosynthetic process"/>
    <property type="evidence" value="ECO:0007669"/>
    <property type="project" value="UniProtKB-UniRule"/>
</dbReference>
<dbReference type="InterPro" id="IPR005941">
    <property type="entry name" value="DapE_proteobac"/>
</dbReference>
<comment type="cofactor">
    <cofactor evidence="15">
        <name>Zn(2+)</name>
        <dbReference type="ChEBI" id="CHEBI:29105"/>
    </cofactor>
    <cofactor evidence="15">
        <name>Co(2+)</name>
        <dbReference type="ChEBI" id="CHEBI:48828"/>
    </cofactor>
    <text evidence="15">Binds 2 Zn(2+) or Co(2+) ions per subunit.</text>
</comment>
<evidence type="ECO:0000256" key="7">
    <source>
        <dbReference type="ARBA" id="ARBA00022723"/>
    </source>
</evidence>
<evidence type="ECO:0000256" key="2">
    <source>
        <dbReference type="ARBA" id="ARBA00006746"/>
    </source>
</evidence>
<keyword evidence="8 15" id="KW-0378">Hydrolase</keyword>
<dbReference type="KEGG" id="lha:LHA_2067"/>
<evidence type="ECO:0000256" key="4">
    <source>
        <dbReference type="ARBA" id="ARBA00011921"/>
    </source>
</evidence>
<keyword evidence="10 15" id="KW-0220">Diaminopimelate biosynthesis</keyword>
<evidence type="ECO:0000256" key="5">
    <source>
        <dbReference type="ARBA" id="ARBA00022391"/>
    </source>
</evidence>
<protein>
    <recommendedName>
        <fullName evidence="5 15">Succinyl-diaminopimelate desuccinylase</fullName>
        <shortName evidence="15">SDAP desuccinylase</shortName>
        <ecNumber evidence="4 15">3.5.1.18</ecNumber>
    </recommendedName>
    <alternativeName>
        <fullName evidence="13 15">N-succinyl-LL-2,6-diaminoheptanedioate amidohydrolase</fullName>
    </alternativeName>
</protein>
<keyword evidence="18" id="KW-1185">Reference proteome</keyword>
<evidence type="ECO:0000256" key="1">
    <source>
        <dbReference type="ARBA" id="ARBA00005130"/>
    </source>
</evidence>
<dbReference type="InterPro" id="IPR036264">
    <property type="entry name" value="Bact_exopeptidase_dim_dom"/>
</dbReference>
<feature type="binding site" evidence="15">
    <location>
        <position position="99"/>
    </location>
    <ligand>
        <name>Zn(2+)</name>
        <dbReference type="ChEBI" id="CHEBI:29105"/>
        <label>2</label>
    </ligand>
</feature>
<dbReference type="NCBIfam" id="NF009557">
    <property type="entry name" value="PRK13009.1"/>
    <property type="match status" value="1"/>
</dbReference>
<name>A0A0A8UVH1_LEGHA</name>
<reference evidence="18" key="1">
    <citation type="submission" date="2014-09" db="EMBL/GenBank/DDBJ databases">
        <authorList>
            <person name="Gomez-Valero L."/>
        </authorList>
    </citation>
    <scope>NUCLEOTIDE SEQUENCE [LARGE SCALE GENOMIC DNA]</scope>
    <source>
        <strain evidence="18">ATCC35250</strain>
    </source>
</reference>
<comment type="similarity">
    <text evidence="2 15">Belongs to the peptidase M20A family. DapE subfamily.</text>
</comment>
<dbReference type="RefSeq" id="WP_045106349.1">
    <property type="nucleotide sequence ID" value="NZ_LN681225.1"/>
</dbReference>
<dbReference type="PANTHER" id="PTHR43808">
    <property type="entry name" value="ACETYLORNITHINE DEACETYLASE"/>
    <property type="match status" value="1"/>
</dbReference>
<dbReference type="PATRIC" id="fig|449.7.peg.2080"/>
<dbReference type="EC" id="3.5.1.18" evidence="4 15"/>
<dbReference type="SUPFAM" id="SSF53187">
    <property type="entry name" value="Zn-dependent exopeptidases"/>
    <property type="match status" value="1"/>
</dbReference>
<keyword evidence="11 15" id="KW-0457">Lysine biosynthesis</keyword>
<dbReference type="PANTHER" id="PTHR43808:SF31">
    <property type="entry name" value="N-ACETYL-L-CITRULLINE DEACETYLASE"/>
    <property type="match status" value="1"/>
</dbReference>
<feature type="binding site" evidence="15">
    <location>
        <position position="349"/>
    </location>
    <ligand>
        <name>Zn(2+)</name>
        <dbReference type="ChEBI" id="CHEBI:29105"/>
        <label>2</label>
    </ligand>
</feature>
<keyword evidence="9 15" id="KW-0862">Zinc</keyword>
<dbReference type="GO" id="GO:0009089">
    <property type="term" value="P:lysine biosynthetic process via diaminopimelate"/>
    <property type="evidence" value="ECO:0007669"/>
    <property type="project" value="UniProtKB-UniRule"/>
</dbReference>
<dbReference type="EMBL" id="LN681225">
    <property type="protein sequence ID" value="CEK11092.1"/>
    <property type="molecule type" value="Genomic_DNA"/>
</dbReference>
<feature type="domain" description="Peptidase M20 dimerisation" evidence="16">
    <location>
        <begin position="176"/>
        <end position="280"/>
    </location>
</feature>
<comment type="pathway">
    <text evidence="1 15">Amino-acid biosynthesis; L-lysine biosynthesis via DAP pathway; LL-2,6-diaminopimelate from (S)-tetrahydrodipicolinate (succinylase route): step 3/3.</text>
</comment>
<dbReference type="GO" id="GO:0009014">
    <property type="term" value="F:succinyl-diaminopimelate desuccinylase activity"/>
    <property type="evidence" value="ECO:0007669"/>
    <property type="project" value="UniProtKB-UniRule"/>
</dbReference>
<evidence type="ECO:0000256" key="6">
    <source>
        <dbReference type="ARBA" id="ARBA00022605"/>
    </source>
</evidence>
<dbReference type="STRING" id="449.LHA_2067"/>